<sequence length="115" mass="12530">MVVALVLASTGVHAGLDAQGQREVAALLGFVGQSHCVFIRNGKSYSAADAKQHLELKLNYLLERDKVNSAEEFIDRAGTQSSFSGRPYLVNCGGADRPSADWLKEELQLLRKTQP</sequence>
<dbReference type="Pfam" id="PF17263">
    <property type="entry name" value="DUF5329"/>
    <property type="match status" value="1"/>
</dbReference>
<comment type="caution">
    <text evidence="1">The sequence shown here is derived from an EMBL/GenBank/DDBJ whole genome shotgun (WGS) entry which is preliminary data.</text>
</comment>
<dbReference type="Proteomes" id="UP000035481">
    <property type="component" value="Unassembled WGS sequence"/>
</dbReference>
<dbReference type="PATRIC" id="fig|1440762.4.peg.95"/>
<proteinExistence type="predicted"/>
<accession>A0A0G9H8S9</accession>
<protein>
    <recommendedName>
        <fullName evidence="3">DUF5329 domain-containing protein</fullName>
    </recommendedName>
</protein>
<dbReference type="EMBL" id="JPLA01000001">
    <property type="protein sequence ID" value="KLD66190.1"/>
    <property type="molecule type" value="Genomic_DNA"/>
</dbReference>
<evidence type="ECO:0008006" key="3">
    <source>
        <dbReference type="Google" id="ProtNLM"/>
    </source>
</evidence>
<evidence type="ECO:0000313" key="2">
    <source>
        <dbReference type="Proteomes" id="UP000035481"/>
    </source>
</evidence>
<name>A0A0G9H8S9_9GAMM</name>
<reference evidence="1 2" key="1">
    <citation type="journal article" date="2015" name="Antonie Van Leeuwenhoek">
        <title>A phylogenomic and molecular marker based taxonomic framework for the order Xanthomonadales: proposal to transfer the families Algiphilaceae and Solimonadaceae to the order Nevskiales ord. nov. and to create a new family within the order Xanthomonadales, the family Rhodanobacteraceae fam. nov., containing the genus Rhodanobacter and its closest relatives.</title>
        <authorList>
            <person name="Naushad S."/>
            <person name="Adeolu M."/>
            <person name="Wong S."/>
            <person name="Sohail M."/>
            <person name="Schellhorn H.E."/>
            <person name="Gupta R.S."/>
        </authorList>
    </citation>
    <scope>NUCLEOTIDE SEQUENCE [LARGE SCALE GENOMIC DNA]</scope>
    <source>
        <strain evidence="1 2">DSM 16301</strain>
    </source>
</reference>
<gene>
    <name evidence="1" type="ORF">Y882_00500</name>
</gene>
<dbReference type="AlphaFoldDB" id="A0A0G9H8S9"/>
<organism evidence="1 2">
    <name type="scientific">Dyella japonica DSM 16301</name>
    <dbReference type="NCBI Taxonomy" id="1440762"/>
    <lineage>
        <taxon>Bacteria</taxon>
        <taxon>Pseudomonadati</taxon>
        <taxon>Pseudomonadota</taxon>
        <taxon>Gammaproteobacteria</taxon>
        <taxon>Lysobacterales</taxon>
        <taxon>Rhodanobacteraceae</taxon>
        <taxon>Dyella</taxon>
    </lineage>
</organism>
<evidence type="ECO:0000313" key="1">
    <source>
        <dbReference type="EMBL" id="KLD66190.1"/>
    </source>
</evidence>
<dbReference type="InterPro" id="IPR035242">
    <property type="entry name" value="DUF5329"/>
</dbReference>